<proteinExistence type="predicted"/>
<protein>
    <submittedName>
        <fullName evidence="1">Uncharacterized protein</fullName>
    </submittedName>
</protein>
<accession>A0A679I619</accession>
<dbReference type="Pfam" id="PF08895">
    <property type="entry name" value="DUF1840"/>
    <property type="match status" value="1"/>
</dbReference>
<keyword evidence="2" id="KW-1185">Reference proteome</keyword>
<sequence length="106" mass="11612">MSLITFRSSTQGSVIMFGDNAKQLLSAMALPESGEMTTAELTAKIALLKAAIDADKAHNAIVWPEEQDGDIDKEQPIIIHFSQRATPMLQLMERCLAAAETIRWPA</sequence>
<dbReference type="Proteomes" id="UP000463961">
    <property type="component" value="Chromosome"/>
</dbReference>
<dbReference type="EMBL" id="AP022345">
    <property type="protein sequence ID" value="BBU67786.1"/>
    <property type="molecule type" value="Genomic_DNA"/>
</dbReference>
<dbReference type="RefSeq" id="WP_162049241.1">
    <property type="nucleotide sequence ID" value="NZ_AP019011.1"/>
</dbReference>
<reference evidence="2" key="1">
    <citation type="submission" date="2020-01" db="EMBL/GenBank/DDBJ databases">
        <title>Phosphoaccumulans saitamaens gen. nov., sp. nov., a polyphosphate accumulating bacterium isolated from surface river water.</title>
        <authorList>
            <person name="Watanabe K."/>
            <person name="Suda W."/>
        </authorList>
    </citation>
    <scope>NUCLEOTIDE SEQUENCE [LARGE SCALE GENOMIC DNA]</scope>
    <source>
        <strain evidence="2">ICHIAU1</strain>
    </source>
</reference>
<organism evidence="1 2">
    <name type="scientific">Fluviibacter phosphoraccumulans</name>
    <dbReference type="NCBI Taxonomy" id="1751046"/>
    <lineage>
        <taxon>Bacteria</taxon>
        <taxon>Pseudomonadati</taxon>
        <taxon>Pseudomonadota</taxon>
        <taxon>Betaproteobacteria</taxon>
        <taxon>Rhodocyclales</taxon>
        <taxon>Fluviibacteraceae</taxon>
        <taxon>Fluviibacter</taxon>
    </lineage>
</organism>
<dbReference type="OrthoDB" id="5296629at2"/>
<evidence type="ECO:0000313" key="1">
    <source>
        <dbReference type="EMBL" id="BBU67786.1"/>
    </source>
</evidence>
<dbReference type="InterPro" id="IPR014991">
    <property type="entry name" value="DUF1840"/>
</dbReference>
<evidence type="ECO:0000313" key="2">
    <source>
        <dbReference type="Proteomes" id="UP000463961"/>
    </source>
</evidence>
<gene>
    <name evidence="1" type="ORF">ICHIAU1_00690</name>
</gene>
<dbReference type="AlphaFoldDB" id="A0A679I619"/>
<name>A0A679I619_9RHOO</name>